<reference evidence="2 4" key="2">
    <citation type="journal article" date="2019" name="BMC Evol. Biol.">
        <title>Comparative genomics of Mycobacterium mucogenicum and Mycobacterium neoaurum clade members emphasizing tRNA and non-coding RNA.</title>
        <authorList>
            <person name="Behra P.R.K."/>
            <person name="Pettersson B.M.F."/>
            <person name="Das S."/>
            <person name="Dasgupta S."/>
            <person name="Kirsebom L.A."/>
        </authorList>
    </citation>
    <scope>NUCLEOTIDE SEQUENCE [LARGE SCALE GENOMIC DNA]</scope>
    <source>
        <strain evidence="2 4">DSM 44124</strain>
    </source>
</reference>
<proteinExistence type="predicted"/>
<dbReference type="EMBL" id="CP062008">
    <property type="protein sequence ID" value="QPG69092.1"/>
    <property type="molecule type" value="Genomic_DNA"/>
</dbReference>
<dbReference type="AlphaFoldDB" id="A0A8H2JJ69"/>
<dbReference type="InterPro" id="IPR035198">
    <property type="entry name" value="SU10_MCP"/>
</dbReference>
<evidence type="ECO:0000313" key="4">
    <source>
        <dbReference type="Proteomes" id="UP000309231"/>
    </source>
</evidence>
<dbReference type="Proteomes" id="UP000309231">
    <property type="component" value="Chromosome"/>
</dbReference>
<dbReference type="Pfam" id="PF17236">
    <property type="entry name" value="SU10_MCP"/>
    <property type="match status" value="1"/>
</dbReference>
<feature type="region of interest" description="Disordered" evidence="1">
    <location>
        <begin position="54"/>
        <end position="78"/>
    </location>
</feature>
<reference evidence="2 4" key="3">
    <citation type="journal article" date="2019" name="Sci. Rep.">
        <title>Insight into the biology of Mycobacterium mucogenicum and Mycobacterium neoaurum clade members.</title>
        <authorList>
            <person name="Behra P.R.K."/>
            <person name="Pettersson B.M.F."/>
            <person name="Ramesh M."/>
            <person name="Dasgupta S."/>
            <person name="Kirsebom L.A."/>
        </authorList>
    </citation>
    <scope>NUCLEOTIDE SEQUENCE [LARGE SCALE GENOMIC DNA]</scope>
    <source>
        <strain evidence="2 4">DSM 44124</strain>
    </source>
</reference>
<dbReference type="RefSeq" id="WP_053855125.1">
    <property type="nucleotide sequence ID" value="NZ_ANBS01000055.1"/>
</dbReference>
<protein>
    <submittedName>
        <fullName evidence="2">DUF5309 family protein</fullName>
    </submittedName>
</protein>
<dbReference type="KEGG" id="mmuc:C1S78_027515"/>
<organism evidence="3">
    <name type="scientific">Mycolicibacterium mucogenicum DSM 44124</name>
    <dbReference type="NCBI Taxonomy" id="1226753"/>
    <lineage>
        <taxon>Bacteria</taxon>
        <taxon>Bacillati</taxon>
        <taxon>Actinomycetota</taxon>
        <taxon>Actinomycetes</taxon>
        <taxon>Mycobacteriales</taxon>
        <taxon>Mycobacteriaceae</taxon>
        <taxon>Mycolicibacterium</taxon>
    </lineage>
</organism>
<evidence type="ECO:0000256" key="1">
    <source>
        <dbReference type="SAM" id="MobiDB-lite"/>
    </source>
</evidence>
<dbReference type="EMBL" id="POTL01000001">
    <property type="protein sequence ID" value="TLH55615.1"/>
    <property type="molecule type" value="Genomic_DNA"/>
</dbReference>
<accession>A0A8H2JJ69</accession>
<sequence>MATVSGIGTTYNLPNYTGDLYTVAPSDTPFLSAIGGLSGGKRTTSVEFEWQTEGLEASSANNSKTEGAAAPTASEVSRTNVSNVVEIHQESVEVSYTKQAATGQLSGIATTDGVNPVTDELTHQVMLKLRKMAIDFEQSFLSGVYAKPANNATARQTRGILPAIATNVFANGGTNRALTKAIVDNALAAMFSNGSPLAADTTVFMVGAAQKIALSNLYATPNLNQPTMTRNVGGVAVDTIITDFGTFGVMLNRWFPSNGIGVLDLGVCAPVFLDIPGKGTGVFAEPIAKTGASDKYQLYGEGGLEYGPENYHGWIKDLT</sequence>
<gene>
    <name evidence="2" type="ORF">C1S78_027515</name>
    <name evidence="3" type="ORF">C1S78_27465</name>
</gene>
<dbReference type="GeneID" id="76728711"/>
<evidence type="ECO:0000313" key="3">
    <source>
        <dbReference type="EMBL" id="TLH55615.1"/>
    </source>
</evidence>
<reference evidence="3" key="1">
    <citation type="submission" date="2018-01" db="EMBL/GenBank/DDBJ databases">
        <title>Comparative genomics of Mycobacterium mucogenicum and Mycobacterium neoaurum clade members emphasizing tRNA and non-coding RNA.</title>
        <authorList>
            <person name="Behra P.R.K."/>
            <person name="Pettersson B.M.F."/>
            <person name="Das S."/>
            <person name="Dasgupta S."/>
            <person name="Kirsebom L.A."/>
        </authorList>
    </citation>
    <scope>NUCLEOTIDE SEQUENCE</scope>
    <source>
        <strain evidence="3">DSM 44124</strain>
    </source>
</reference>
<name>A0A8H2JJ69_MYCMU</name>
<keyword evidence="4" id="KW-1185">Reference proteome</keyword>
<evidence type="ECO:0000313" key="2">
    <source>
        <dbReference type="EMBL" id="QPG69092.1"/>
    </source>
</evidence>